<dbReference type="InterPro" id="IPR020904">
    <property type="entry name" value="Sc_DH/Rdtase_CS"/>
</dbReference>
<protein>
    <submittedName>
        <fullName evidence="3">SDR family NAD(P)-dependent oxidoreductase</fullName>
    </submittedName>
</protein>
<reference evidence="3 4" key="1">
    <citation type="journal article" date="2015" name="J. Microbiol.">
        <title>Sphingosinicella ginsenosidimutans sp. nov., with ginsenoside converting activity.</title>
        <authorList>
            <person name="Kim J.K."/>
            <person name="Kang M.S."/>
            <person name="Park S.C."/>
            <person name="Kim K.M."/>
            <person name="Choi K."/>
            <person name="Yoon M.H."/>
            <person name="Im W.T."/>
        </authorList>
    </citation>
    <scope>NUCLEOTIDE SEQUENCE [LARGE SCALE GENOMIC DNA]</scope>
    <source>
        <strain evidence="3 4">BS-11</strain>
    </source>
</reference>
<dbReference type="PROSITE" id="PS00061">
    <property type="entry name" value="ADH_SHORT"/>
    <property type="match status" value="1"/>
</dbReference>
<dbReference type="OrthoDB" id="9808814at2"/>
<evidence type="ECO:0000313" key="4">
    <source>
        <dbReference type="Proteomes" id="UP000321249"/>
    </source>
</evidence>
<evidence type="ECO:0000256" key="2">
    <source>
        <dbReference type="ARBA" id="ARBA00023002"/>
    </source>
</evidence>
<accession>A0A5C6TVJ9</accession>
<dbReference type="Pfam" id="PF00106">
    <property type="entry name" value="adh_short"/>
    <property type="match status" value="1"/>
</dbReference>
<dbReference type="RefSeq" id="WP_147043576.1">
    <property type="nucleotide sequence ID" value="NZ_BAABIR010000001.1"/>
</dbReference>
<evidence type="ECO:0000313" key="3">
    <source>
        <dbReference type="EMBL" id="TXC64170.1"/>
    </source>
</evidence>
<dbReference type="EMBL" id="VOQQ01000001">
    <property type="protein sequence ID" value="TXC64170.1"/>
    <property type="molecule type" value="Genomic_DNA"/>
</dbReference>
<dbReference type="InterPro" id="IPR036291">
    <property type="entry name" value="NAD(P)-bd_dom_sf"/>
</dbReference>
<proteinExistence type="inferred from homology"/>
<name>A0A5C6TVJ9_9SPHN</name>
<dbReference type="Gene3D" id="3.40.50.720">
    <property type="entry name" value="NAD(P)-binding Rossmann-like Domain"/>
    <property type="match status" value="1"/>
</dbReference>
<dbReference type="PRINTS" id="PR00081">
    <property type="entry name" value="GDHRDH"/>
</dbReference>
<evidence type="ECO:0000256" key="1">
    <source>
        <dbReference type="ARBA" id="ARBA00006484"/>
    </source>
</evidence>
<comment type="similarity">
    <text evidence="1">Belongs to the short-chain dehydrogenases/reductases (SDR) family.</text>
</comment>
<dbReference type="SUPFAM" id="SSF51735">
    <property type="entry name" value="NAD(P)-binding Rossmann-fold domains"/>
    <property type="match status" value="1"/>
</dbReference>
<gene>
    <name evidence="3" type="ORF">FRZ32_11175</name>
</gene>
<keyword evidence="2" id="KW-0560">Oxidoreductase</keyword>
<dbReference type="GO" id="GO:0016491">
    <property type="term" value="F:oxidoreductase activity"/>
    <property type="evidence" value="ECO:0007669"/>
    <property type="project" value="UniProtKB-KW"/>
</dbReference>
<dbReference type="InterPro" id="IPR002347">
    <property type="entry name" value="SDR_fam"/>
</dbReference>
<organism evidence="3 4">
    <name type="scientific">Allosphingosinicella ginsenosidimutans</name>
    <dbReference type="NCBI Taxonomy" id="1176539"/>
    <lineage>
        <taxon>Bacteria</taxon>
        <taxon>Pseudomonadati</taxon>
        <taxon>Pseudomonadota</taxon>
        <taxon>Alphaproteobacteria</taxon>
        <taxon>Sphingomonadales</taxon>
        <taxon>Sphingomonadaceae</taxon>
        <taxon>Allosphingosinicella</taxon>
    </lineage>
</organism>
<comment type="caution">
    <text evidence="3">The sequence shown here is derived from an EMBL/GenBank/DDBJ whole genome shotgun (WGS) entry which is preliminary data.</text>
</comment>
<dbReference type="CDD" id="cd05233">
    <property type="entry name" value="SDR_c"/>
    <property type="match status" value="1"/>
</dbReference>
<dbReference type="AlphaFoldDB" id="A0A5C6TVJ9"/>
<dbReference type="Proteomes" id="UP000321249">
    <property type="component" value="Unassembled WGS sequence"/>
</dbReference>
<keyword evidence="4" id="KW-1185">Reference proteome</keyword>
<dbReference type="PANTHER" id="PTHR42901:SF1">
    <property type="entry name" value="ALCOHOL DEHYDROGENASE"/>
    <property type="match status" value="1"/>
</dbReference>
<dbReference type="PANTHER" id="PTHR42901">
    <property type="entry name" value="ALCOHOL DEHYDROGENASE"/>
    <property type="match status" value="1"/>
</dbReference>
<sequence length="259" mass="27471">MPQRKFAIVTGASTGIGYELGRLAAKEGYDLLVAADTPLVDAAAAFRDLGAEVQSIEADLSTFDGVQRLVDTIGERDVDVLCANAGHGLGRDFLGQDPADWRGVIDTNITGTLYLVQQVGRRMVERGRGNILFTGSIAGLMPGAFQAVYNGTKAFIDSFADALRNELKDTGVVVTTLMPGATDTEFFRRADMMDTKVGTSAKADPADVAQDGWEAMKAGEGHVVSGFANKMRAAASHVMPADMLAEQHRGMAEPGSARK</sequence>